<reference evidence="2" key="1">
    <citation type="submission" date="2021-06" db="EMBL/GenBank/DDBJ databases">
        <authorList>
            <person name="Hodson N. C."/>
            <person name="Mongue J. A."/>
            <person name="Jaron S. K."/>
        </authorList>
    </citation>
    <scope>NUCLEOTIDE SEQUENCE</scope>
</reference>
<feature type="chain" id="PRO_5035201550" evidence="1">
    <location>
        <begin position="26"/>
        <end position="68"/>
    </location>
</feature>
<keyword evidence="1" id="KW-0732">Signal</keyword>
<sequence length="68" mass="7606">MESQKILFCVSLCVILGELSEFALSLPAGLVFRDEEISSRSLITFAESTDAESVTRRSHSCSYRGRQF</sequence>
<organism evidence="2 3">
    <name type="scientific">Allacma fusca</name>
    <dbReference type="NCBI Taxonomy" id="39272"/>
    <lineage>
        <taxon>Eukaryota</taxon>
        <taxon>Metazoa</taxon>
        <taxon>Ecdysozoa</taxon>
        <taxon>Arthropoda</taxon>
        <taxon>Hexapoda</taxon>
        <taxon>Collembola</taxon>
        <taxon>Symphypleona</taxon>
        <taxon>Sminthuridae</taxon>
        <taxon>Allacma</taxon>
    </lineage>
</organism>
<dbReference type="Proteomes" id="UP000708208">
    <property type="component" value="Unassembled WGS sequence"/>
</dbReference>
<evidence type="ECO:0000313" key="3">
    <source>
        <dbReference type="Proteomes" id="UP000708208"/>
    </source>
</evidence>
<proteinExistence type="predicted"/>
<keyword evidence="3" id="KW-1185">Reference proteome</keyword>
<evidence type="ECO:0000313" key="2">
    <source>
        <dbReference type="EMBL" id="CAG7817005.1"/>
    </source>
</evidence>
<feature type="signal peptide" evidence="1">
    <location>
        <begin position="1"/>
        <end position="25"/>
    </location>
</feature>
<gene>
    <name evidence="2" type="ORF">AFUS01_LOCUS27594</name>
</gene>
<comment type="caution">
    <text evidence="2">The sequence shown here is derived from an EMBL/GenBank/DDBJ whole genome shotgun (WGS) entry which is preliminary data.</text>
</comment>
<feature type="non-terminal residue" evidence="2">
    <location>
        <position position="1"/>
    </location>
</feature>
<protein>
    <submittedName>
        <fullName evidence="2">Uncharacterized protein</fullName>
    </submittedName>
</protein>
<accession>A0A8J2KL58</accession>
<dbReference type="EMBL" id="CAJVCH010384522">
    <property type="protein sequence ID" value="CAG7817005.1"/>
    <property type="molecule type" value="Genomic_DNA"/>
</dbReference>
<name>A0A8J2KL58_9HEXA</name>
<evidence type="ECO:0000256" key="1">
    <source>
        <dbReference type="SAM" id="SignalP"/>
    </source>
</evidence>
<dbReference type="AlphaFoldDB" id="A0A8J2KL58"/>